<protein>
    <recommendedName>
        <fullName evidence="9">CRISPR-associated exonuclease Cas4</fullName>
        <ecNumber evidence="9">3.1.12.1</ecNumber>
    </recommendedName>
</protein>
<reference evidence="11 12" key="1">
    <citation type="submission" date="2016-09" db="EMBL/GenBank/DDBJ databases">
        <authorList>
            <person name="Capua I."/>
            <person name="De Benedictis P."/>
            <person name="Joannis T."/>
            <person name="Lombin L.H."/>
            <person name="Cattoli G."/>
        </authorList>
    </citation>
    <scope>NUCLEOTIDE SEQUENCE [LARGE SCALE GENOMIC DNA]</scope>
    <source>
        <strain evidence="11 12">A7P-90m</strain>
    </source>
</reference>
<feature type="domain" description="DUF83" evidence="10">
    <location>
        <begin position="3"/>
        <end position="163"/>
    </location>
</feature>
<name>A0A1G6TUJ1_9BACT</name>
<proteinExistence type="inferred from homology"/>
<dbReference type="InterPro" id="IPR011604">
    <property type="entry name" value="PDDEXK-like_dom_sf"/>
</dbReference>
<dbReference type="EMBL" id="FMYP01000137">
    <property type="protein sequence ID" value="SDD32822.1"/>
    <property type="molecule type" value="Genomic_DNA"/>
</dbReference>
<sequence>MITGTHFAYYHICHRKLWLFANGINMEHTSDTVTEGKLIHETTYTDRASRYVEVEVGGSKIDFYDPVEKVVHEVKKSDSMEKAHLWQVKFYIWLLEQEGIEGVTGIIEYPTMRHRERVTLTHDDRAVLLTTLASIEVIVKSETCPPLEKKGICKRCSYFDFCYSTEDE</sequence>
<keyword evidence="6 9" id="KW-0411">Iron-sulfur</keyword>
<evidence type="ECO:0000313" key="12">
    <source>
        <dbReference type="Proteomes" id="UP000199452"/>
    </source>
</evidence>
<dbReference type="PANTHER" id="PTHR37168:SF1">
    <property type="entry name" value="CRISPR-ASSOCIATED EXONUCLEASE CAS4"/>
    <property type="match status" value="1"/>
</dbReference>
<comment type="function">
    <text evidence="9">CRISPR (clustered regularly interspaced short palindromic repeat) is an adaptive immune system that provides protection against mobile genetic elements (viruses, transposable elements and conjugative plasmids). CRISPR clusters contain sequences complementary to antecedent mobile elements and target invading nucleic acids. CRISPR clusters are transcribed and processed into CRISPR RNA (crRNA).</text>
</comment>
<accession>A0A1G6TUJ1</accession>
<evidence type="ECO:0000256" key="8">
    <source>
        <dbReference type="ARBA" id="ARBA00023211"/>
    </source>
</evidence>
<evidence type="ECO:0000256" key="6">
    <source>
        <dbReference type="ARBA" id="ARBA00023014"/>
    </source>
</evidence>
<organism evidence="11 12">
    <name type="scientific">Williamwhitmania taraxaci</name>
    <dbReference type="NCBI Taxonomy" id="1640674"/>
    <lineage>
        <taxon>Bacteria</taxon>
        <taxon>Pseudomonadati</taxon>
        <taxon>Bacteroidota</taxon>
        <taxon>Bacteroidia</taxon>
        <taxon>Bacteroidales</taxon>
        <taxon>Williamwhitmaniaceae</taxon>
        <taxon>Williamwhitmania</taxon>
    </lineage>
</organism>
<evidence type="ECO:0000256" key="5">
    <source>
        <dbReference type="ARBA" id="ARBA00023004"/>
    </source>
</evidence>
<keyword evidence="4 9" id="KW-0269">Exonuclease</keyword>
<dbReference type="InterPro" id="IPR022765">
    <property type="entry name" value="Dna2/Cas4_DUF83"/>
</dbReference>
<keyword evidence="12" id="KW-1185">Reference proteome</keyword>
<evidence type="ECO:0000256" key="9">
    <source>
        <dbReference type="RuleBase" id="RU365022"/>
    </source>
</evidence>
<gene>
    <name evidence="11" type="ORF">SAMN05216323_11373</name>
</gene>
<dbReference type="GO" id="GO:0004527">
    <property type="term" value="F:exonuclease activity"/>
    <property type="evidence" value="ECO:0007669"/>
    <property type="project" value="UniProtKB-KW"/>
</dbReference>
<dbReference type="STRING" id="1640674.SAMN05216323_11373"/>
<keyword evidence="2 9" id="KW-0479">Metal-binding</keyword>
<dbReference type="OrthoDB" id="9794720at2"/>
<dbReference type="GO" id="GO:0046872">
    <property type="term" value="F:metal ion binding"/>
    <property type="evidence" value="ECO:0007669"/>
    <property type="project" value="UniProtKB-KW"/>
</dbReference>
<comment type="cofactor">
    <cofactor evidence="9">
        <name>Mg(2+)</name>
        <dbReference type="ChEBI" id="CHEBI:18420"/>
    </cofactor>
    <cofactor evidence="9">
        <name>Mn(2+)</name>
        <dbReference type="ChEBI" id="CHEBI:29035"/>
    </cofactor>
    <text evidence="9">Mg(2+) or Mn(2+) required for ssDNA cleavage activity.</text>
</comment>
<keyword evidence="3 9" id="KW-0378">Hydrolase</keyword>
<dbReference type="Proteomes" id="UP000199452">
    <property type="component" value="Unassembled WGS sequence"/>
</dbReference>
<dbReference type="InterPro" id="IPR013343">
    <property type="entry name" value="CRISPR-assoc_prot_Cas4"/>
</dbReference>
<evidence type="ECO:0000256" key="2">
    <source>
        <dbReference type="ARBA" id="ARBA00022723"/>
    </source>
</evidence>
<comment type="similarity">
    <text evidence="9">Belongs to the CRISPR-associated exonuclease Cas4 family.</text>
</comment>
<evidence type="ECO:0000256" key="7">
    <source>
        <dbReference type="ARBA" id="ARBA00023118"/>
    </source>
</evidence>
<dbReference type="PANTHER" id="PTHR37168">
    <property type="entry name" value="CRISPR-ASSOCIATED EXONUCLEASE CAS4"/>
    <property type="match status" value="1"/>
</dbReference>
<dbReference type="NCBIfam" id="TIGR00372">
    <property type="entry name" value="cas4"/>
    <property type="match status" value="1"/>
</dbReference>
<dbReference type="GO" id="GO:0051607">
    <property type="term" value="P:defense response to virus"/>
    <property type="evidence" value="ECO:0007669"/>
    <property type="project" value="UniProtKB-KW"/>
</dbReference>
<keyword evidence="8 9" id="KW-0464">Manganese</keyword>
<evidence type="ECO:0000313" key="11">
    <source>
        <dbReference type="EMBL" id="SDD32822.1"/>
    </source>
</evidence>
<keyword evidence="1 9" id="KW-0540">Nuclease</keyword>
<evidence type="ECO:0000259" key="10">
    <source>
        <dbReference type="Pfam" id="PF01930"/>
    </source>
</evidence>
<dbReference type="RefSeq" id="WP_092441060.1">
    <property type="nucleotide sequence ID" value="NZ_FMYP01000137.1"/>
</dbReference>
<evidence type="ECO:0000256" key="3">
    <source>
        <dbReference type="ARBA" id="ARBA00022801"/>
    </source>
</evidence>
<dbReference type="Pfam" id="PF01930">
    <property type="entry name" value="Cas_Cas4"/>
    <property type="match status" value="1"/>
</dbReference>
<comment type="cofactor">
    <cofactor evidence="9">
        <name>iron-sulfur cluster</name>
        <dbReference type="ChEBI" id="CHEBI:30408"/>
    </cofactor>
</comment>
<evidence type="ECO:0000256" key="1">
    <source>
        <dbReference type="ARBA" id="ARBA00022722"/>
    </source>
</evidence>
<dbReference type="AlphaFoldDB" id="A0A1G6TUJ1"/>
<keyword evidence="5 9" id="KW-0408">Iron</keyword>
<dbReference type="EC" id="3.1.12.1" evidence="9"/>
<keyword evidence="7 9" id="KW-0051">Antiviral defense</keyword>
<dbReference type="GO" id="GO:0051536">
    <property type="term" value="F:iron-sulfur cluster binding"/>
    <property type="evidence" value="ECO:0007669"/>
    <property type="project" value="UniProtKB-KW"/>
</dbReference>
<dbReference type="Gene3D" id="3.90.320.10">
    <property type="match status" value="1"/>
</dbReference>
<evidence type="ECO:0000256" key="4">
    <source>
        <dbReference type="ARBA" id="ARBA00022839"/>
    </source>
</evidence>